<sequence>MAARIGGSVLVTGSNRGIGLELVRQLAESTSAPAQIIAACRDLYGAQEFRSYLQKAADQLGPARTGMSCSRAAIINISTLLSSVKKCPETFSMAPMYPYRASKAALNMLTCCLAEDFQRDGILVMAIHPGWVKTDMGGPHAPVKTEDSAKGILHVMSTLTEKHNGSLLDWEGNGIPW</sequence>
<dbReference type="PRINTS" id="PR00081">
    <property type="entry name" value="GDHRDH"/>
</dbReference>
<dbReference type="InterPro" id="IPR051468">
    <property type="entry name" value="Fungal_SecMetab_SDRs"/>
</dbReference>
<organism evidence="1 2">
    <name type="scientific">Salmo salar</name>
    <name type="common">Atlantic salmon</name>
    <dbReference type="NCBI Taxonomy" id="8030"/>
    <lineage>
        <taxon>Eukaryota</taxon>
        <taxon>Metazoa</taxon>
        <taxon>Chordata</taxon>
        <taxon>Craniata</taxon>
        <taxon>Vertebrata</taxon>
        <taxon>Euteleostomi</taxon>
        <taxon>Actinopterygii</taxon>
        <taxon>Neopterygii</taxon>
        <taxon>Teleostei</taxon>
        <taxon>Protacanthopterygii</taxon>
        <taxon>Salmoniformes</taxon>
        <taxon>Salmonidae</taxon>
        <taxon>Salmoninae</taxon>
        <taxon>Salmo</taxon>
    </lineage>
</organism>
<dbReference type="OMA" id="EHYTKAG"/>
<gene>
    <name evidence="2" type="primary">zgc:158868</name>
</gene>
<accession>A0A1S3KM05</accession>
<dbReference type="PaxDb" id="8030-ENSSSAP00000078318"/>
<dbReference type="InterPro" id="IPR002347">
    <property type="entry name" value="SDR_fam"/>
</dbReference>
<proteinExistence type="predicted"/>
<dbReference type="SUPFAM" id="SSF51735">
    <property type="entry name" value="NAD(P)-binding Rossmann-fold domains"/>
    <property type="match status" value="1"/>
</dbReference>
<dbReference type="Proteomes" id="UP001652741">
    <property type="component" value="Chromosome ssa10"/>
</dbReference>
<dbReference type="RefSeq" id="XP_013979647.1">
    <property type="nucleotide sequence ID" value="XM_014124172.2"/>
</dbReference>
<dbReference type="GO" id="GO:0005737">
    <property type="term" value="C:cytoplasm"/>
    <property type="evidence" value="ECO:0007669"/>
    <property type="project" value="TreeGrafter"/>
</dbReference>
<reference evidence="2" key="1">
    <citation type="submission" date="2025-08" db="UniProtKB">
        <authorList>
            <consortium name="RefSeq"/>
        </authorList>
    </citation>
    <scope>IDENTIFICATION</scope>
</reference>
<dbReference type="InterPro" id="IPR036291">
    <property type="entry name" value="NAD(P)-bd_dom_sf"/>
</dbReference>
<dbReference type="AlphaFoldDB" id="A0A1S3KM05"/>
<dbReference type="KEGG" id="sasa:106560829"/>
<dbReference type="PANTHER" id="PTHR43544:SF33">
    <property type="entry name" value="C-FACTOR"/>
    <property type="match status" value="1"/>
</dbReference>
<name>A0A1S3KM05_SALSA</name>
<evidence type="ECO:0000313" key="2">
    <source>
        <dbReference type="RefSeq" id="XP_013979647.1"/>
    </source>
</evidence>
<protein>
    <submittedName>
        <fullName evidence="2">Uncharacterized oxidoreductase YKL071W</fullName>
    </submittedName>
</protein>
<dbReference type="Bgee" id="ENSSSAG00000066320">
    <property type="expression patterns" value="Expressed in hindgut and 13 other cell types or tissues"/>
</dbReference>
<dbReference type="PANTHER" id="PTHR43544">
    <property type="entry name" value="SHORT-CHAIN DEHYDROGENASE/REDUCTASE"/>
    <property type="match status" value="1"/>
</dbReference>
<dbReference type="Pfam" id="PF00106">
    <property type="entry name" value="adh_short"/>
    <property type="match status" value="1"/>
</dbReference>
<evidence type="ECO:0000313" key="1">
    <source>
        <dbReference type="Proteomes" id="UP001652741"/>
    </source>
</evidence>
<dbReference type="STRING" id="8030.ENSSSAP00000078318"/>
<dbReference type="OrthoDB" id="7289984at2759"/>
<dbReference type="GO" id="GO:0016491">
    <property type="term" value="F:oxidoreductase activity"/>
    <property type="evidence" value="ECO:0007669"/>
    <property type="project" value="TreeGrafter"/>
</dbReference>
<keyword evidence="1" id="KW-1185">Reference proteome</keyword>
<dbReference type="Gene3D" id="3.40.50.720">
    <property type="entry name" value="NAD(P)-binding Rossmann-like Domain"/>
    <property type="match status" value="2"/>
</dbReference>